<accession>A0A165Z976</accession>
<evidence type="ECO:0000313" key="2">
    <source>
        <dbReference type="Proteomes" id="UP000076798"/>
    </source>
</evidence>
<dbReference type="InterPro" id="IPR010856">
    <property type="entry name" value="Gig2-like"/>
</dbReference>
<keyword evidence="2" id="KW-1185">Reference proteome</keyword>
<dbReference type="InterPro" id="IPR027443">
    <property type="entry name" value="IPNS-like_sf"/>
</dbReference>
<dbReference type="EMBL" id="KV428201">
    <property type="protein sequence ID" value="KZT34077.1"/>
    <property type="molecule type" value="Genomic_DNA"/>
</dbReference>
<protein>
    <submittedName>
        <fullName evidence="1">DUF1479-domain-containing protein</fullName>
    </submittedName>
</protein>
<proteinExistence type="predicted"/>
<dbReference type="PANTHER" id="PTHR30613:SF1">
    <property type="entry name" value="DUF1479 DOMAIN PROTEIN (AFU_ORTHOLOGUE AFUA_5G09280)"/>
    <property type="match status" value="1"/>
</dbReference>
<dbReference type="PANTHER" id="PTHR30613">
    <property type="entry name" value="UNCHARACTERIZED PROTEIN YBIU-RELATED"/>
    <property type="match status" value="1"/>
</dbReference>
<reference evidence="1 2" key="1">
    <citation type="journal article" date="2016" name="Mol. Biol. Evol.">
        <title>Comparative Genomics of Early-Diverging Mushroom-Forming Fungi Provides Insights into the Origins of Lignocellulose Decay Capabilities.</title>
        <authorList>
            <person name="Nagy L.G."/>
            <person name="Riley R."/>
            <person name="Tritt A."/>
            <person name="Adam C."/>
            <person name="Daum C."/>
            <person name="Floudas D."/>
            <person name="Sun H."/>
            <person name="Yadav J.S."/>
            <person name="Pangilinan J."/>
            <person name="Larsson K.H."/>
            <person name="Matsuura K."/>
            <person name="Barry K."/>
            <person name="Labutti K."/>
            <person name="Kuo R."/>
            <person name="Ohm R.A."/>
            <person name="Bhattacharya S.S."/>
            <person name="Shirouzu T."/>
            <person name="Yoshinaga Y."/>
            <person name="Martin F.M."/>
            <person name="Grigoriev I.V."/>
            <person name="Hibbett D.S."/>
        </authorList>
    </citation>
    <scope>NUCLEOTIDE SEQUENCE [LARGE SCALE GENOMIC DNA]</scope>
    <source>
        <strain evidence="1 2">HHB10207 ss-3</strain>
    </source>
</reference>
<dbReference type="SUPFAM" id="SSF51197">
    <property type="entry name" value="Clavaminate synthase-like"/>
    <property type="match status" value="1"/>
</dbReference>
<dbReference type="STRING" id="1314776.A0A165Z976"/>
<dbReference type="Gene3D" id="2.60.120.330">
    <property type="entry name" value="B-lactam Antibiotic, Isopenicillin N Synthase, Chain"/>
    <property type="match status" value="1"/>
</dbReference>
<gene>
    <name evidence="1" type="ORF">SISSUDRAFT_317501</name>
</gene>
<name>A0A165Z976_9AGAM</name>
<dbReference type="Pfam" id="PF07350">
    <property type="entry name" value="Gig2-like"/>
    <property type="match status" value="1"/>
</dbReference>
<dbReference type="Proteomes" id="UP000076798">
    <property type="component" value="Unassembled WGS sequence"/>
</dbReference>
<dbReference type="OrthoDB" id="8249012at2759"/>
<sequence>MLRSTTSRLAALAQVASQHSYRPKPEGDISSVFASLSKDAHSPLPERYGTLKREIVGERMEAMYQGWKELLPSLKEELEVIKSSGNKVIPEIDAQVAQSAVGPGNNVIATIKRRGVCIVRGIFSPSQALQMKEDVIKYIQANPSTKAFPPNDPQVFELYWSPSQIKARADPRMLSVQKFFLSLWHDQDPSHPLTEYPPVTYADRLRIRRPGDAKFALGPHVDGGGVERWEDPIYRSVYKNIFEGKWRSFDAYRMGERHDANMNMYESAGGCSVFRAWQGWLSMSSTGPGEGTLRVLPLTQTSTAYWLLRPFFSPSSSDPFGPWNPDPTSLYLHGATPGRGQEMSGATHPHLELCQSMVSVPKVEPGDGVFWHGDLIHAVENVHAGSSDSSVMYIPCVPGTPSNLRYVYAQRDSFTSGIPPPDFPGGQGESRHVGRPSADLIAEIGGDEALKSMGF</sequence>
<evidence type="ECO:0000313" key="1">
    <source>
        <dbReference type="EMBL" id="KZT34077.1"/>
    </source>
</evidence>
<organism evidence="1 2">
    <name type="scientific">Sistotremastrum suecicum HHB10207 ss-3</name>
    <dbReference type="NCBI Taxonomy" id="1314776"/>
    <lineage>
        <taxon>Eukaryota</taxon>
        <taxon>Fungi</taxon>
        <taxon>Dikarya</taxon>
        <taxon>Basidiomycota</taxon>
        <taxon>Agaricomycotina</taxon>
        <taxon>Agaricomycetes</taxon>
        <taxon>Sistotremastrales</taxon>
        <taxon>Sistotremastraceae</taxon>
        <taxon>Sistotremastrum</taxon>
    </lineage>
</organism>
<dbReference type="AlphaFoldDB" id="A0A165Z976"/>